<evidence type="ECO:0000313" key="2">
    <source>
        <dbReference type="EMBL" id="KAF7406937.1"/>
    </source>
</evidence>
<gene>
    <name evidence="2" type="ORF">H0235_014593</name>
</gene>
<dbReference type="EMBL" id="JACSDY010000015">
    <property type="protein sequence ID" value="KAF7406937.1"/>
    <property type="molecule type" value="Genomic_DNA"/>
</dbReference>
<reference evidence="2" key="1">
    <citation type="journal article" date="2020" name="G3 (Bethesda)">
        <title>High-Quality Assemblies for Three Invasive Social Wasps from the &lt;i&gt;Vespula&lt;/i&gt; Genus.</title>
        <authorList>
            <person name="Harrop T.W.R."/>
            <person name="Guhlin J."/>
            <person name="McLaughlin G.M."/>
            <person name="Permina E."/>
            <person name="Stockwell P."/>
            <person name="Gilligan J."/>
            <person name="Le Lec M.F."/>
            <person name="Gruber M.A.M."/>
            <person name="Quinn O."/>
            <person name="Lovegrove M."/>
            <person name="Duncan E.J."/>
            <person name="Remnant E.J."/>
            <person name="Van Eeckhoven J."/>
            <person name="Graham B."/>
            <person name="Knapp R.A."/>
            <person name="Langford K.W."/>
            <person name="Kronenberg Z."/>
            <person name="Press M.O."/>
            <person name="Eacker S.M."/>
            <person name="Wilson-Rankin E.E."/>
            <person name="Purcell J."/>
            <person name="Lester P.J."/>
            <person name="Dearden P.K."/>
        </authorList>
    </citation>
    <scope>NUCLEOTIDE SEQUENCE</scope>
    <source>
        <strain evidence="2">Volc-1</strain>
    </source>
</reference>
<evidence type="ECO:0000313" key="3">
    <source>
        <dbReference type="Proteomes" id="UP000600918"/>
    </source>
</evidence>
<comment type="caution">
    <text evidence="2">The sequence shown here is derived from an EMBL/GenBank/DDBJ whole genome shotgun (WGS) entry which is preliminary data.</text>
</comment>
<proteinExistence type="predicted"/>
<dbReference type="Proteomes" id="UP000600918">
    <property type="component" value="Unassembled WGS sequence"/>
</dbReference>
<feature type="compositionally biased region" description="Acidic residues" evidence="1">
    <location>
        <begin position="75"/>
        <end position="94"/>
    </location>
</feature>
<accession>A0A834NF17</accession>
<sequence length="94" mass="10424">MKGRKGHIGMCLLLAGRRLGDIMYHLNTLLPTNSPDSWDFIRARSLTVLWRDNGVCSRTFLDGICNLSSSTTTNDNDDADDDDDDDDDDDVTTG</sequence>
<protein>
    <submittedName>
        <fullName evidence="2">Uncharacterized protein</fullName>
    </submittedName>
</protein>
<organism evidence="2 3">
    <name type="scientific">Vespula pensylvanica</name>
    <name type="common">Western yellow jacket</name>
    <name type="synonym">Wasp</name>
    <dbReference type="NCBI Taxonomy" id="30213"/>
    <lineage>
        <taxon>Eukaryota</taxon>
        <taxon>Metazoa</taxon>
        <taxon>Ecdysozoa</taxon>
        <taxon>Arthropoda</taxon>
        <taxon>Hexapoda</taxon>
        <taxon>Insecta</taxon>
        <taxon>Pterygota</taxon>
        <taxon>Neoptera</taxon>
        <taxon>Endopterygota</taxon>
        <taxon>Hymenoptera</taxon>
        <taxon>Apocrita</taxon>
        <taxon>Aculeata</taxon>
        <taxon>Vespoidea</taxon>
        <taxon>Vespidae</taxon>
        <taxon>Vespinae</taxon>
        <taxon>Vespula</taxon>
    </lineage>
</organism>
<feature type="region of interest" description="Disordered" evidence="1">
    <location>
        <begin position="67"/>
        <end position="94"/>
    </location>
</feature>
<name>A0A834NF17_VESPE</name>
<keyword evidence="3" id="KW-1185">Reference proteome</keyword>
<dbReference type="AlphaFoldDB" id="A0A834NF17"/>
<evidence type="ECO:0000256" key="1">
    <source>
        <dbReference type="SAM" id="MobiDB-lite"/>
    </source>
</evidence>